<evidence type="ECO:0008006" key="4">
    <source>
        <dbReference type="Google" id="ProtNLM"/>
    </source>
</evidence>
<keyword evidence="1" id="KW-0732">Signal</keyword>
<keyword evidence="3" id="KW-1185">Reference proteome</keyword>
<feature type="chain" id="PRO_5007585768" description="Secreted protein" evidence="1">
    <location>
        <begin position="24"/>
        <end position="91"/>
    </location>
</feature>
<proteinExistence type="predicted"/>
<dbReference type="Proteomes" id="UP000050525">
    <property type="component" value="Unassembled WGS sequence"/>
</dbReference>
<sequence length="91" mass="9666">MVIAGLVILWLILLVLLRNRNFGVCCISHPGGGEAARDWRRPRGSGGKSVPGVWLSSAARLQHSNTRRQASVAGSLKAVGFGENHPPALEA</sequence>
<name>A0A151N5M7_ALLMI</name>
<evidence type="ECO:0000313" key="3">
    <source>
        <dbReference type="Proteomes" id="UP000050525"/>
    </source>
</evidence>
<protein>
    <recommendedName>
        <fullName evidence="4">Secreted protein</fullName>
    </recommendedName>
</protein>
<evidence type="ECO:0000313" key="2">
    <source>
        <dbReference type="EMBL" id="KYO31899.1"/>
    </source>
</evidence>
<comment type="caution">
    <text evidence="2">The sequence shown here is derived from an EMBL/GenBank/DDBJ whole genome shotgun (WGS) entry which is preliminary data.</text>
</comment>
<dbReference type="AlphaFoldDB" id="A0A151N5M7"/>
<gene>
    <name evidence="2" type="ORF">Y1Q_0018839</name>
</gene>
<organism evidence="2 3">
    <name type="scientific">Alligator mississippiensis</name>
    <name type="common">American alligator</name>
    <dbReference type="NCBI Taxonomy" id="8496"/>
    <lineage>
        <taxon>Eukaryota</taxon>
        <taxon>Metazoa</taxon>
        <taxon>Chordata</taxon>
        <taxon>Craniata</taxon>
        <taxon>Vertebrata</taxon>
        <taxon>Euteleostomi</taxon>
        <taxon>Archelosauria</taxon>
        <taxon>Archosauria</taxon>
        <taxon>Crocodylia</taxon>
        <taxon>Alligatoridae</taxon>
        <taxon>Alligatorinae</taxon>
        <taxon>Alligator</taxon>
    </lineage>
</organism>
<reference evidence="2 3" key="1">
    <citation type="journal article" date="2012" name="Genome Biol.">
        <title>Sequencing three crocodilian genomes to illuminate the evolution of archosaurs and amniotes.</title>
        <authorList>
            <person name="St John J.A."/>
            <person name="Braun E.L."/>
            <person name="Isberg S.R."/>
            <person name="Miles L.G."/>
            <person name="Chong A.Y."/>
            <person name="Gongora J."/>
            <person name="Dalzell P."/>
            <person name="Moran C."/>
            <person name="Bed'hom B."/>
            <person name="Abzhanov A."/>
            <person name="Burgess S.C."/>
            <person name="Cooksey A.M."/>
            <person name="Castoe T.A."/>
            <person name="Crawford N.G."/>
            <person name="Densmore L.D."/>
            <person name="Drew J.C."/>
            <person name="Edwards S.V."/>
            <person name="Faircloth B.C."/>
            <person name="Fujita M.K."/>
            <person name="Greenwold M.J."/>
            <person name="Hoffmann F.G."/>
            <person name="Howard J.M."/>
            <person name="Iguchi T."/>
            <person name="Janes D.E."/>
            <person name="Khan S.Y."/>
            <person name="Kohno S."/>
            <person name="de Koning A.J."/>
            <person name="Lance S.L."/>
            <person name="McCarthy F.M."/>
            <person name="McCormack J.E."/>
            <person name="Merchant M.E."/>
            <person name="Peterson D.G."/>
            <person name="Pollock D.D."/>
            <person name="Pourmand N."/>
            <person name="Raney B.J."/>
            <person name="Roessler K.A."/>
            <person name="Sanford J.R."/>
            <person name="Sawyer R.H."/>
            <person name="Schmidt C.J."/>
            <person name="Triplett E.W."/>
            <person name="Tuberville T.D."/>
            <person name="Venegas-Anaya M."/>
            <person name="Howard J.T."/>
            <person name="Jarvis E.D."/>
            <person name="Guillette L.J.Jr."/>
            <person name="Glenn T.C."/>
            <person name="Green R.E."/>
            <person name="Ray D.A."/>
        </authorList>
    </citation>
    <scope>NUCLEOTIDE SEQUENCE [LARGE SCALE GENOMIC DNA]</scope>
    <source>
        <strain evidence="2">KSC_2009_1</strain>
    </source>
</reference>
<evidence type="ECO:0000256" key="1">
    <source>
        <dbReference type="SAM" id="SignalP"/>
    </source>
</evidence>
<accession>A0A151N5M7</accession>
<dbReference type="EMBL" id="AKHW03004012">
    <property type="protein sequence ID" value="KYO31899.1"/>
    <property type="molecule type" value="Genomic_DNA"/>
</dbReference>
<feature type="signal peptide" evidence="1">
    <location>
        <begin position="1"/>
        <end position="23"/>
    </location>
</feature>